<dbReference type="GO" id="GO:0042754">
    <property type="term" value="P:negative regulation of circadian rhythm"/>
    <property type="evidence" value="ECO:0007669"/>
    <property type="project" value="InterPro"/>
</dbReference>
<reference evidence="3 4" key="1">
    <citation type="submission" date="2025-04" db="UniProtKB">
        <authorList>
            <consortium name="RefSeq"/>
        </authorList>
    </citation>
    <scope>IDENTIFICATION</scope>
</reference>
<dbReference type="InterPro" id="IPR031602">
    <property type="entry name" value="CIPC"/>
</dbReference>
<evidence type="ECO:0000313" key="3">
    <source>
        <dbReference type="RefSeq" id="XP_008282733.1"/>
    </source>
</evidence>
<feature type="compositionally biased region" description="Basic and acidic residues" evidence="1">
    <location>
        <begin position="35"/>
        <end position="85"/>
    </location>
</feature>
<dbReference type="Pfam" id="PF15800">
    <property type="entry name" value="CiPC"/>
    <property type="match status" value="1"/>
</dbReference>
<evidence type="ECO:0000313" key="4">
    <source>
        <dbReference type="RefSeq" id="XP_008282734.1"/>
    </source>
</evidence>
<organism evidence="2 4">
    <name type="scientific">Stegastes partitus</name>
    <name type="common">bicolor damselfish</name>
    <dbReference type="NCBI Taxonomy" id="144197"/>
    <lineage>
        <taxon>Eukaryota</taxon>
        <taxon>Metazoa</taxon>
        <taxon>Chordata</taxon>
        <taxon>Craniata</taxon>
        <taxon>Vertebrata</taxon>
        <taxon>Euteleostomi</taxon>
        <taxon>Actinopterygii</taxon>
        <taxon>Neopterygii</taxon>
        <taxon>Teleostei</taxon>
        <taxon>Neoteleostei</taxon>
        <taxon>Acanthomorphata</taxon>
        <taxon>Ovalentaria</taxon>
        <taxon>Pomacentridae</taxon>
        <taxon>Stegastes</taxon>
    </lineage>
</organism>
<dbReference type="GO" id="GO:0005634">
    <property type="term" value="C:nucleus"/>
    <property type="evidence" value="ECO:0007669"/>
    <property type="project" value="TreeGrafter"/>
</dbReference>
<dbReference type="GO" id="GO:0045892">
    <property type="term" value="P:negative regulation of DNA-templated transcription"/>
    <property type="evidence" value="ECO:0007669"/>
    <property type="project" value="InterPro"/>
</dbReference>
<dbReference type="Proteomes" id="UP000694891">
    <property type="component" value="Unplaced"/>
</dbReference>
<feature type="compositionally biased region" description="Low complexity" evidence="1">
    <location>
        <begin position="177"/>
        <end position="186"/>
    </location>
</feature>
<feature type="region of interest" description="Disordered" evidence="1">
    <location>
        <begin position="170"/>
        <end position="282"/>
    </location>
</feature>
<gene>
    <name evidence="3 4" type="primary">LOC103359266</name>
</gene>
<protein>
    <submittedName>
        <fullName evidence="3 4">CLOCK-interacting pacemaker-like isoform X1</fullName>
    </submittedName>
</protein>
<name>A0A9Y4N2P8_9TELE</name>
<dbReference type="RefSeq" id="XP_008282734.1">
    <property type="nucleotide sequence ID" value="XM_008284512.1"/>
</dbReference>
<evidence type="ECO:0000313" key="2">
    <source>
        <dbReference type="Proteomes" id="UP000694891"/>
    </source>
</evidence>
<evidence type="ECO:0000256" key="1">
    <source>
        <dbReference type="SAM" id="MobiDB-lite"/>
    </source>
</evidence>
<feature type="region of interest" description="Disordered" evidence="1">
    <location>
        <begin position="389"/>
        <end position="465"/>
    </location>
</feature>
<dbReference type="PANTHER" id="PTHR34648">
    <property type="entry name" value="CLOCK-INTERACTING PACEMAKER"/>
    <property type="match status" value="1"/>
</dbReference>
<accession>A0A9Y4N2P8</accession>
<dbReference type="RefSeq" id="XP_008282733.1">
    <property type="nucleotide sequence ID" value="XM_008284511.1"/>
</dbReference>
<feature type="compositionally biased region" description="Low complexity" evidence="1">
    <location>
        <begin position="266"/>
        <end position="279"/>
    </location>
</feature>
<dbReference type="PANTHER" id="PTHR34648:SF7">
    <property type="entry name" value="SI:CH211-132B12.7"/>
    <property type="match status" value="1"/>
</dbReference>
<keyword evidence="2" id="KW-1185">Reference proteome</keyword>
<sequence length="465" mass="50934">MPKEEPGLSERSPCANSSKNAKDKSNSTTLLAIRGTKDREDSSRRTSRCSSEKDSGYSDGSDWQHTDVEDQKSSKSPSRVDKHADTLLPGKNQELGQRNPGKPALMPKGHAKPPASIIKDMVLQQQPAMIQRRGQLLWRNGIRQIHRSGSPHMLLLQQPSLLPANLHLHTPFSQKSNTTGKKTNGTYLPILNSYPRIAPHPSNKLPDKSSSHHETQNLSKRVCTEHNSDDTPVSTGPPEQHLHKQPKLAESPSDLPRSSSTRDRLSSSSPTNVSPSMSSLQPTSFLSARGLHRNGRTSSRHHRFLNTVEILRHSGLLDITLRTKELLHQSNSTEQDIGQLRQHTELLCRAASSPSLSLNNVTTWEHVYQVMAESGSYPNLKIQRDLLTQSSPGSATQPQSISTEDTNSPQAAESPEVPPSCLLTTIPHQSCAVSQQSHSDNGRKFGVSGTASDKVTVMPPDSSTG</sequence>
<feature type="region of interest" description="Disordered" evidence="1">
    <location>
        <begin position="1"/>
        <end position="112"/>
    </location>
</feature>
<feature type="compositionally biased region" description="Polar residues" evidence="1">
    <location>
        <begin position="389"/>
        <end position="411"/>
    </location>
</feature>
<dbReference type="GeneID" id="103359266"/>
<proteinExistence type="predicted"/>
<feature type="compositionally biased region" description="Basic and acidic residues" evidence="1">
    <location>
        <begin position="205"/>
        <end position="215"/>
    </location>
</feature>
<dbReference type="AlphaFoldDB" id="A0A9Y4N2P8"/>
<feature type="compositionally biased region" description="Polar residues" evidence="1">
    <location>
        <begin position="422"/>
        <end position="439"/>
    </location>
</feature>